<accession>A0A366D0H8</accession>
<dbReference type="Pfam" id="PF13556">
    <property type="entry name" value="HTH_30"/>
    <property type="match status" value="1"/>
</dbReference>
<feature type="region of interest" description="Disordered" evidence="1">
    <location>
        <begin position="1"/>
        <end position="21"/>
    </location>
</feature>
<dbReference type="RefSeq" id="WP_067511460.1">
    <property type="nucleotide sequence ID" value="NZ_CP107943.1"/>
</dbReference>
<gene>
    <name evidence="4" type="ORF">DFR74_12154</name>
</gene>
<evidence type="ECO:0000259" key="3">
    <source>
        <dbReference type="Pfam" id="PF14361"/>
    </source>
</evidence>
<name>A0A366D0H8_9NOCA</name>
<sequence>MTIQSINRPAPVGSGNPIAIPPHEVHEMARQLVAGLKSSGTPCGSLPADAAVVARVCLDRVIDRMNGSSGDGAADALHAAAAGWARDGIPIDVALHVLHRGFTAALELILGRVRAAGQADVVACADAILHVLDAVTAAVGKAYVREHKAAAAEHHTAVHNLTSALLGGNTSSSLARESGLPVADRYHVLAVSLPPHSDECDPRLDGRVVARRKLRRVQASLADQFGDRVLSLLSVNGGTVLFPANLRDDREVDDVVRQLSDAARVPVIATLVTASAEEVAGAAQQAHELLDMLERLGGESGLHRFSDLALYYQLTRPGTGREALRAHLAPLDDHPELLTTLRDYLDHEHDRRRTARHLHVHPNTVDYRLRRIAQLTGLDPGKPDQIWILRSAMAARAAEPVPEIRSA</sequence>
<proteinExistence type="predicted"/>
<comment type="caution">
    <text evidence="4">The sequence shown here is derived from an EMBL/GenBank/DDBJ whole genome shotgun (WGS) entry which is preliminary data.</text>
</comment>
<dbReference type="PANTHER" id="PTHR33744">
    <property type="entry name" value="CARBOHYDRATE DIACID REGULATOR"/>
    <property type="match status" value="1"/>
</dbReference>
<keyword evidence="5" id="KW-1185">Reference proteome</keyword>
<dbReference type="InterPro" id="IPR025736">
    <property type="entry name" value="PucR_C-HTH_dom"/>
</dbReference>
<evidence type="ECO:0000313" key="4">
    <source>
        <dbReference type="EMBL" id="RBO82964.1"/>
    </source>
</evidence>
<feature type="domain" description="PucR C-terminal helix-turn-helix" evidence="2">
    <location>
        <begin position="337"/>
        <end position="394"/>
    </location>
</feature>
<dbReference type="PANTHER" id="PTHR33744:SF7">
    <property type="entry name" value="PUCR FAMILY TRANSCRIPTIONAL REGULATOR"/>
    <property type="match status" value="1"/>
</dbReference>
<organism evidence="4 5">
    <name type="scientific">Nocardia puris</name>
    <dbReference type="NCBI Taxonomy" id="208602"/>
    <lineage>
        <taxon>Bacteria</taxon>
        <taxon>Bacillati</taxon>
        <taxon>Actinomycetota</taxon>
        <taxon>Actinomycetes</taxon>
        <taxon>Mycobacteriales</taxon>
        <taxon>Nocardiaceae</taxon>
        <taxon>Nocardia</taxon>
    </lineage>
</organism>
<dbReference type="Gene3D" id="1.10.10.2840">
    <property type="entry name" value="PucR C-terminal helix-turn-helix domain"/>
    <property type="match status" value="1"/>
</dbReference>
<dbReference type="EMBL" id="QNRE01000021">
    <property type="protein sequence ID" value="RBO82964.1"/>
    <property type="molecule type" value="Genomic_DNA"/>
</dbReference>
<evidence type="ECO:0000313" key="5">
    <source>
        <dbReference type="Proteomes" id="UP000252586"/>
    </source>
</evidence>
<dbReference type="InterPro" id="IPR051448">
    <property type="entry name" value="CdaR-like_regulators"/>
</dbReference>
<dbReference type="AlphaFoldDB" id="A0A366D0H8"/>
<dbReference type="Pfam" id="PF14361">
    <property type="entry name" value="RsbRD_N"/>
    <property type="match status" value="1"/>
</dbReference>
<dbReference type="Proteomes" id="UP000252586">
    <property type="component" value="Unassembled WGS sequence"/>
</dbReference>
<evidence type="ECO:0000259" key="2">
    <source>
        <dbReference type="Pfam" id="PF13556"/>
    </source>
</evidence>
<reference evidence="4 5" key="1">
    <citation type="submission" date="2018-06" db="EMBL/GenBank/DDBJ databases">
        <title>Genomic Encyclopedia of Type Strains, Phase IV (KMG-IV): sequencing the most valuable type-strain genomes for metagenomic binning, comparative biology and taxonomic classification.</title>
        <authorList>
            <person name="Goeker M."/>
        </authorList>
    </citation>
    <scope>NUCLEOTIDE SEQUENCE [LARGE SCALE GENOMIC DNA]</scope>
    <source>
        <strain evidence="4 5">DSM 44599</strain>
    </source>
</reference>
<dbReference type="InterPro" id="IPR025751">
    <property type="entry name" value="RsbRD_N_dom"/>
</dbReference>
<dbReference type="STRING" id="1210090.GCA_001613185_04786"/>
<dbReference type="InterPro" id="IPR042070">
    <property type="entry name" value="PucR_C-HTH_sf"/>
</dbReference>
<feature type="domain" description="RsbT co-antagonist protein RsbRD N-terminal" evidence="3">
    <location>
        <begin position="28"/>
        <end position="157"/>
    </location>
</feature>
<evidence type="ECO:0000256" key="1">
    <source>
        <dbReference type="SAM" id="MobiDB-lite"/>
    </source>
</evidence>
<protein>
    <submittedName>
        <fullName evidence="4">PucR-like helix-turn-helix protein</fullName>
    </submittedName>
</protein>